<evidence type="ECO:0000259" key="5">
    <source>
        <dbReference type="PROSITE" id="PS50174"/>
    </source>
</evidence>
<evidence type="ECO:0000313" key="6">
    <source>
        <dbReference type="EMBL" id="KAF6033788.1"/>
    </source>
</evidence>
<dbReference type="PANTHER" id="PTHR46528">
    <property type="entry name" value="PROTEIN SON"/>
    <property type="match status" value="1"/>
</dbReference>
<comment type="caution">
    <text evidence="6">The sequence shown here is derived from an EMBL/GenBank/DDBJ whole genome shotgun (WGS) entry which is preliminary data.</text>
</comment>
<evidence type="ECO:0000259" key="4">
    <source>
        <dbReference type="PROSITE" id="PS50137"/>
    </source>
</evidence>
<feature type="domain" description="G-patch" evidence="5">
    <location>
        <begin position="420"/>
        <end position="466"/>
    </location>
</feature>
<organism evidence="6 7">
    <name type="scientific">Bugula neritina</name>
    <name type="common">Brown bryozoan</name>
    <name type="synonym">Sertularia neritina</name>
    <dbReference type="NCBI Taxonomy" id="10212"/>
    <lineage>
        <taxon>Eukaryota</taxon>
        <taxon>Metazoa</taxon>
        <taxon>Spiralia</taxon>
        <taxon>Lophotrochozoa</taxon>
        <taxon>Bryozoa</taxon>
        <taxon>Gymnolaemata</taxon>
        <taxon>Cheilostomatida</taxon>
        <taxon>Flustrina</taxon>
        <taxon>Buguloidea</taxon>
        <taxon>Bugulidae</taxon>
        <taxon>Bugula</taxon>
    </lineage>
</organism>
<keyword evidence="7" id="KW-1185">Reference proteome</keyword>
<dbReference type="CDD" id="cd19870">
    <property type="entry name" value="DSRM_SON-like"/>
    <property type="match status" value="1"/>
</dbReference>
<dbReference type="GO" id="GO:0003723">
    <property type="term" value="F:RNA binding"/>
    <property type="evidence" value="ECO:0007669"/>
    <property type="project" value="UniProtKB-UniRule"/>
</dbReference>
<feature type="compositionally biased region" description="Basic residues" evidence="3">
    <location>
        <begin position="29"/>
        <end position="50"/>
    </location>
</feature>
<evidence type="ECO:0000256" key="2">
    <source>
        <dbReference type="PROSITE-ProRule" id="PRU00266"/>
    </source>
</evidence>
<accession>A0A7J7K834</accession>
<dbReference type="InterPro" id="IPR014720">
    <property type="entry name" value="dsRBD_dom"/>
</dbReference>
<feature type="compositionally biased region" description="Basic and acidic residues" evidence="3">
    <location>
        <begin position="80"/>
        <end position="104"/>
    </location>
</feature>
<feature type="compositionally biased region" description="Basic and acidic residues" evidence="3">
    <location>
        <begin position="159"/>
        <end position="177"/>
    </location>
</feature>
<evidence type="ECO:0000256" key="1">
    <source>
        <dbReference type="ARBA" id="ARBA00022884"/>
    </source>
</evidence>
<dbReference type="PROSITE" id="PS50174">
    <property type="entry name" value="G_PATCH"/>
    <property type="match status" value="1"/>
</dbReference>
<evidence type="ECO:0008006" key="8">
    <source>
        <dbReference type="Google" id="ProtNLM"/>
    </source>
</evidence>
<dbReference type="OrthoDB" id="786951at2759"/>
<dbReference type="Proteomes" id="UP000593567">
    <property type="component" value="Unassembled WGS sequence"/>
</dbReference>
<feature type="compositionally biased region" description="Polar residues" evidence="3">
    <location>
        <begin position="581"/>
        <end position="597"/>
    </location>
</feature>
<dbReference type="SMART" id="SM00358">
    <property type="entry name" value="DSRM"/>
    <property type="match status" value="1"/>
</dbReference>
<evidence type="ECO:0000313" key="7">
    <source>
        <dbReference type="Proteomes" id="UP000593567"/>
    </source>
</evidence>
<dbReference type="SMART" id="SM00443">
    <property type="entry name" value="G_patch"/>
    <property type="match status" value="1"/>
</dbReference>
<dbReference type="EMBL" id="VXIV02001238">
    <property type="protein sequence ID" value="KAF6033788.1"/>
    <property type="molecule type" value="Genomic_DNA"/>
</dbReference>
<dbReference type="Pfam" id="PF00035">
    <property type="entry name" value="dsrm"/>
    <property type="match status" value="1"/>
</dbReference>
<dbReference type="PANTHER" id="PTHR46528:SF1">
    <property type="entry name" value="PROTEIN SON"/>
    <property type="match status" value="1"/>
</dbReference>
<dbReference type="GO" id="GO:0048024">
    <property type="term" value="P:regulation of mRNA splicing, via spliceosome"/>
    <property type="evidence" value="ECO:0007669"/>
    <property type="project" value="TreeGrafter"/>
</dbReference>
<dbReference type="SUPFAM" id="SSF54768">
    <property type="entry name" value="dsRNA-binding domain-like"/>
    <property type="match status" value="1"/>
</dbReference>
<reference evidence="6" key="1">
    <citation type="submission" date="2020-06" db="EMBL/GenBank/DDBJ databases">
        <title>Draft genome of Bugula neritina, a colonial animal packing powerful symbionts and potential medicines.</title>
        <authorList>
            <person name="Rayko M."/>
        </authorList>
    </citation>
    <scope>NUCLEOTIDE SEQUENCE [LARGE SCALE GENOMIC DNA]</scope>
    <source>
        <strain evidence="6">Kwan_BN1</strain>
    </source>
</reference>
<dbReference type="GO" id="GO:0051726">
    <property type="term" value="P:regulation of cell cycle"/>
    <property type="evidence" value="ECO:0007669"/>
    <property type="project" value="InterPro"/>
</dbReference>
<protein>
    <recommendedName>
        <fullName evidence="8">SON</fullName>
    </recommendedName>
</protein>
<feature type="region of interest" description="Disordered" evidence="3">
    <location>
        <begin position="350"/>
        <end position="378"/>
    </location>
</feature>
<gene>
    <name evidence="6" type="ORF">EB796_007905</name>
</gene>
<feature type="compositionally biased region" description="Pro residues" evidence="3">
    <location>
        <begin position="598"/>
        <end position="610"/>
    </location>
</feature>
<feature type="domain" description="DRBM" evidence="4">
    <location>
        <begin position="507"/>
        <end position="577"/>
    </location>
</feature>
<feature type="region of interest" description="Disordered" evidence="3">
    <location>
        <begin position="282"/>
        <end position="313"/>
    </location>
</feature>
<dbReference type="InterPro" id="IPR032922">
    <property type="entry name" value="SON"/>
</dbReference>
<feature type="compositionally biased region" description="Polar residues" evidence="3">
    <location>
        <begin position="611"/>
        <end position="632"/>
    </location>
</feature>
<feature type="compositionally biased region" description="Basic residues" evidence="3">
    <location>
        <begin position="145"/>
        <end position="158"/>
    </location>
</feature>
<evidence type="ECO:0000256" key="3">
    <source>
        <dbReference type="SAM" id="MobiDB-lite"/>
    </source>
</evidence>
<sequence>MNEEIPTLRGEMYQDSDMQSKRLDEYSNKRKREKKSKKEKKYKKEKRSRKYRDDEDSEKESKKDEDPELDPEFFNVPSPKKNEQSESEKEKSEREKSEKEKEVWKSSSSRSEQDRSSERRNRDRSSDREKRRDRRDYRDRDRYSRGHKRSSRRSRSRSWSRDRRRQRDSSEQPFFIDKEKLRRIAIKRVAQMQATGKSIYSTGLTPEDVAQIKSGGASVTELTDFCRTMAKDSDESSDDEVLNVPCSAEKDDLTSSIQPMSRAAAIVMNIRNAKQLPIQTPAEKAKLRSSFPVSSGTHHRKEEPNEWTPVAPNPDQAAKKVFEEPSEDADDVGDISQLVAKRLKAMKKLKKNPNDAQTKASIEDLDKQTARWSNSKNLPGAFTGRVEAKMLTPDELLPATDKKHQAWVKKHTFLNAKKVQGGIGQFLLQKMGWNEGQGLGKENHGNTEPLVLDFNTSRKGLTAPEERSKNAYAAVTTYGQTSALRSTPKTGGGSGLKAATFTLTDKHPVSTLMEICSKRKWNPPSFNVIHESGPPHKKSFIMQVVVNGTAYQPSIASCNKKQAKTLSATIALQSMGMLPKSQPTTAASVPTTLHQSQGPPPPPPPPPPSQDPTSESTPSHSQYPQQSGYTYSQQVSHAYTGSTYTDSSYTDSAYTDSTYTDSAYTESAYTDSAYTGSAYTGSAYTESTYTGSTYSDPTYTNTAYTGSTHSDPTYTNPAYTGSTHTLQTIPDIDLSSFR</sequence>
<proteinExistence type="predicted"/>
<dbReference type="AlphaFoldDB" id="A0A7J7K834"/>
<dbReference type="FunFam" id="3.30.160.20:FF:000007">
    <property type="entry name" value="Double-stranded RNA-binding protein Staufen homolog 1"/>
    <property type="match status" value="1"/>
</dbReference>
<feature type="region of interest" description="Disordered" evidence="3">
    <location>
        <begin position="579"/>
        <end position="632"/>
    </location>
</feature>
<feature type="compositionally biased region" description="Basic and acidic residues" evidence="3">
    <location>
        <begin position="111"/>
        <end position="144"/>
    </location>
</feature>
<dbReference type="Pfam" id="PF01585">
    <property type="entry name" value="G-patch"/>
    <property type="match status" value="1"/>
</dbReference>
<keyword evidence="1 2" id="KW-0694">RNA-binding</keyword>
<dbReference type="Gene3D" id="3.30.160.20">
    <property type="match status" value="1"/>
</dbReference>
<feature type="region of interest" description="Disordered" evidence="3">
    <location>
        <begin position="1"/>
        <end position="177"/>
    </location>
</feature>
<name>A0A7J7K834_BUGNE</name>
<feature type="compositionally biased region" description="Basic and acidic residues" evidence="3">
    <location>
        <begin position="18"/>
        <end position="28"/>
    </location>
</feature>
<dbReference type="InterPro" id="IPR000467">
    <property type="entry name" value="G_patch_dom"/>
</dbReference>
<dbReference type="PROSITE" id="PS50137">
    <property type="entry name" value="DS_RBD"/>
    <property type="match status" value="1"/>
</dbReference>